<keyword evidence="4 8" id="KW-0547">Nucleotide-binding</keyword>
<dbReference type="InterPro" id="IPR003960">
    <property type="entry name" value="ATPase_AAA_CS"/>
</dbReference>
<organism evidence="11 12">
    <name type="scientific">Tigriopus californicus</name>
    <name type="common">Marine copepod</name>
    <dbReference type="NCBI Taxonomy" id="6832"/>
    <lineage>
        <taxon>Eukaryota</taxon>
        <taxon>Metazoa</taxon>
        <taxon>Ecdysozoa</taxon>
        <taxon>Arthropoda</taxon>
        <taxon>Crustacea</taxon>
        <taxon>Multicrustacea</taxon>
        <taxon>Hexanauplia</taxon>
        <taxon>Copepoda</taxon>
        <taxon>Harpacticoida</taxon>
        <taxon>Harpacticidae</taxon>
        <taxon>Tigriopus</taxon>
    </lineage>
</organism>
<dbReference type="GO" id="GO:0051301">
    <property type="term" value="P:cell division"/>
    <property type="evidence" value="ECO:0007669"/>
    <property type="project" value="UniProtKB-KW"/>
</dbReference>
<dbReference type="GO" id="GO:0016887">
    <property type="term" value="F:ATP hydrolysis activity"/>
    <property type="evidence" value="ECO:0007669"/>
    <property type="project" value="InterPro"/>
</dbReference>
<comment type="activity regulation">
    <text evidence="8">ATPase activity is stimulated by microtubules, which promote homooligomerization. ATP-dependent microtubule severing is stimulated by interaction with KATNB1.</text>
</comment>
<name>A0A553N7U8_TIGCA</name>
<dbReference type="STRING" id="6832.A0A553N7U8"/>
<dbReference type="SUPFAM" id="SSF52540">
    <property type="entry name" value="P-loop containing nucleoside triphosphate hydrolases"/>
    <property type="match status" value="1"/>
</dbReference>
<dbReference type="InterPro" id="IPR003959">
    <property type="entry name" value="ATPase_AAA_core"/>
</dbReference>
<dbReference type="InterPro" id="IPR041569">
    <property type="entry name" value="AAA_lid_3"/>
</dbReference>
<comment type="function">
    <text evidence="8">Catalytic subunit of a complex which severs microtubules in an ATP-dependent manner. Microtubule severing may promote rapid reorganization of cellular microtubule arrays and the release of microtubules from the centrosome following nucleation.</text>
</comment>
<evidence type="ECO:0000256" key="1">
    <source>
        <dbReference type="ARBA" id="ARBA00004245"/>
    </source>
</evidence>
<reference evidence="11 12" key="1">
    <citation type="journal article" date="2018" name="Nat. Ecol. Evol.">
        <title>Genomic signatures of mitonuclear coevolution across populations of Tigriopus californicus.</title>
        <authorList>
            <person name="Barreto F.S."/>
            <person name="Watson E.T."/>
            <person name="Lima T.G."/>
            <person name="Willett C.S."/>
            <person name="Edmands S."/>
            <person name="Li W."/>
            <person name="Burton R.S."/>
        </authorList>
    </citation>
    <scope>NUCLEOTIDE SEQUENCE [LARGE SCALE GENOMIC DNA]</scope>
    <source>
        <strain evidence="11 12">San Diego</strain>
    </source>
</reference>
<dbReference type="SMART" id="SM00382">
    <property type="entry name" value="AAA"/>
    <property type="match status" value="1"/>
</dbReference>
<evidence type="ECO:0000259" key="10">
    <source>
        <dbReference type="SMART" id="SM00382"/>
    </source>
</evidence>
<dbReference type="PANTHER" id="PTHR23074">
    <property type="entry name" value="AAA DOMAIN-CONTAINING"/>
    <property type="match status" value="1"/>
</dbReference>
<dbReference type="GO" id="GO:0051013">
    <property type="term" value="P:microtubule severing"/>
    <property type="evidence" value="ECO:0007669"/>
    <property type="project" value="UniProtKB-UniRule"/>
</dbReference>
<evidence type="ECO:0000256" key="5">
    <source>
        <dbReference type="ARBA" id="ARBA00022840"/>
    </source>
</evidence>
<dbReference type="Proteomes" id="UP000318571">
    <property type="component" value="Chromosome 8"/>
</dbReference>
<feature type="compositionally biased region" description="Basic and acidic residues" evidence="9">
    <location>
        <begin position="129"/>
        <end position="154"/>
    </location>
</feature>
<keyword evidence="12" id="KW-1185">Reference proteome</keyword>
<dbReference type="InterPro" id="IPR003593">
    <property type="entry name" value="AAA+_ATPase"/>
</dbReference>
<dbReference type="GO" id="GO:0005737">
    <property type="term" value="C:cytoplasm"/>
    <property type="evidence" value="ECO:0007669"/>
    <property type="project" value="UniProtKB-SubCell"/>
</dbReference>
<evidence type="ECO:0000313" key="11">
    <source>
        <dbReference type="EMBL" id="TRY61507.1"/>
    </source>
</evidence>
<comment type="catalytic activity">
    <reaction evidence="8">
        <text>n ATP + n H2O + a microtubule = n ADP + n phosphate + (n+1) alpha/beta tubulin heterodimers.</text>
        <dbReference type="EC" id="5.6.1.1"/>
    </reaction>
</comment>
<comment type="similarity">
    <text evidence="8">Belongs to the AAA ATPase family. Katanin p60 subunit A1 subfamily.</text>
</comment>
<evidence type="ECO:0000256" key="6">
    <source>
        <dbReference type="ARBA" id="ARBA00023212"/>
    </source>
</evidence>
<dbReference type="Pfam" id="PF00004">
    <property type="entry name" value="AAA"/>
    <property type="match status" value="1"/>
</dbReference>
<dbReference type="EMBL" id="VCGU01000459">
    <property type="protein sequence ID" value="TRY61507.1"/>
    <property type="molecule type" value="Genomic_DNA"/>
</dbReference>
<dbReference type="AlphaFoldDB" id="A0A553N7U8"/>
<evidence type="ECO:0000256" key="2">
    <source>
        <dbReference type="ARBA" id="ARBA00022490"/>
    </source>
</evidence>
<keyword evidence="3 8" id="KW-0493">Microtubule</keyword>
<keyword evidence="8" id="KW-0131">Cell cycle</keyword>
<dbReference type="GO" id="GO:0008568">
    <property type="term" value="F:microtubule severing ATPase activity"/>
    <property type="evidence" value="ECO:0007669"/>
    <property type="project" value="UniProtKB-EC"/>
</dbReference>
<comment type="caution">
    <text evidence="11">The sequence shown here is derived from an EMBL/GenBank/DDBJ whole genome shotgun (WGS) entry which is preliminary data.</text>
</comment>
<dbReference type="GO" id="GO:0008017">
    <property type="term" value="F:microtubule binding"/>
    <property type="evidence" value="ECO:0007669"/>
    <property type="project" value="UniProtKB-UniRule"/>
</dbReference>
<dbReference type="GO" id="GO:0000922">
    <property type="term" value="C:spindle pole"/>
    <property type="evidence" value="ECO:0007669"/>
    <property type="project" value="UniProtKB-SubCell"/>
</dbReference>
<evidence type="ECO:0000256" key="4">
    <source>
        <dbReference type="ARBA" id="ARBA00022741"/>
    </source>
</evidence>
<feature type="domain" description="AAA+ ATPase" evidence="10">
    <location>
        <begin position="255"/>
        <end position="394"/>
    </location>
</feature>
<proteinExistence type="inferred from homology"/>
<keyword evidence="8" id="KW-0132">Cell division</keyword>
<dbReference type="FunFam" id="3.40.50.300:FF:000159">
    <property type="entry name" value="Katanin p60 ATPase-containing subunit A1"/>
    <property type="match status" value="1"/>
</dbReference>
<evidence type="ECO:0000313" key="12">
    <source>
        <dbReference type="Proteomes" id="UP000318571"/>
    </source>
</evidence>
<dbReference type="InterPro" id="IPR050304">
    <property type="entry name" value="MT-severing_AAA_ATPase"/>
</dbReference>
<comment type="subcellular location">
    <subcellularLocation>
        <location evidence="1">Cytoplasm</location>
        <location evidence="1">Cytoskeleton</location>
    </subcellularLocation>
    <subcellularLocation>
        <location evidence="8">Cytoplasm</location>
    </subcellularLocation>
    <subcellularLocation>
        <location evidence="8">Cytoplasm</location>
        <location evidence="8">Cytoskeleton</location>
        <location evidence="8">Microtubule organizing center</location>
        <location evidence="8">Centrosome</location>
    </subcellularLocation>
    <subcellularLocation>
        <location evidence="8">Cytoplasm</location>
        <location evidence="8">Cytoskeleton</location>
        <location evidence="8">Spindle pole</location>
    </subcellularLocation>
    <subcellularLocation>
        <location evidence="8">Cytoplasm</location>
        <location evidence="8">Cytoskeleton</location>
        <location evidence="8">Spindle</location>
    </subcellularLocation>
    <text evidence="8">Predominantly cytoplasmic. Also localized to the interphase centrosome and the mitotic spindle poles. Enhanced recruitment to the mitotic spindle poles requires microtubules and interaction with KATNB1.</text>
</comment>
<dbReference type="GO" id="GO:0005813">
    <property type="term" value="C:centrosome"/>
    <property type="evidence" value="ECO:0007669"/>
    <property type="project" value="UniProtKB-SubCell"/>
</dbReference>
<keyword evidence="5 8" id="KW-0067">ATP-binding</keyword>
<evidence type="ECO:0000256" key="8">
    <source>
        <dbReference type="HAMAP-Rule" id="MF_03023"/>
    </source>
</evidence>
<feature type="binding site" evidence="8">
    <location>
        <begin position="263"/>
        <end position="270"/>
    </location>
    <ligand>
        <name>ATP</name>
        <dbReference type="ChEBI" id="CHEBI:30616"/>
    </ligand>
</feature>
<evidence type="ECO:0000256" key="7">
    <source>
        <dbReference type="ARBA" id="ARBA00023235"/>
    </source>
</evidence>
<dbReference type="OrthoDB" id="5334845at2759"/>
<evidence type="ECO:0000256" key="3">
    <source>
        <dbReference type="ARBA" id="ARBA00022701"/>
    </source>
</evidence>
<feature type="compositionally biased region" description="Basic and acidic residues" evidence="9">
    <location>
        <begin position="180"/>
        <end position="196"/>
    </location>
</feature>
<dbReference type="Pfam" id="PF17862">
    <property type="entry name" value="AAA_lid_3"/>
    <property type="match status" value="1"/>
</dbReference>
<dbReference type="HAMAP" id="MF_03023">
    <property type="entry name" value="Katanin_p60_A1"/>
    <property type="match status" value="1"/>
</dbReference>
<sequence>MTFFNSFIREFLDFNESFRSQIVTMPAAQEWSSTSTATRAGTGPSGKSLTTVSKTQTYRCVNHPRVDRPRIVHHDNIRAISAVPTKPIVCKDHDHGRRLSSVSEGVWKNSLRQKEKLLPAIPNPSARARGFERKNRSRSMERISRRRETNRIPENDPDSPPSSLSSGIGNKENNRSVSESTRDNRKKSEQSYESFARRNKLDQTMVDELSNDIISSDLRVNWRDIAGLDEAKSLLQEAVVLPLIMPEFFRGIRRPWKGILMIGPPGTGKTMLAKAVASECKTTFFNVSSSSLTSKYRGESEKLVKHLFELARFHAPSIIFIDEVDALCSQRGSESEHEASKRFKAELLTQMDGLSSHGDETKVVMVLAATNYPWLIDEAFRRRFEKRIHIGMPNRAARRSLLDISLSSMKVSEEVDLEKIADDLDSYSASDITNLCRDAAMMSMRKAIKNKPLEELKQIKQEDIDKPIIPEDFKDALERCKNTCSDIEISRYEDWMAKHGSY</sequence>
<accession>A0A553N7U8</accession>
<dbReference type="OMA" id="ATNFPWK"/>
<dbReference type="Gene3D" id="3.40.50.300">
    <property type="entry name" value="P-loop containing nucleotide triphosphate hydrolases"/>
    <property type="match status" value="1"/>
</dbReference>
<dbReference type="PROSITE" id="PS00674">
    <property type="entry name" value="AAA"/>
    <property type="match status" value="1"/>
</dbReference>
<dbReference type="EC" id="5.6.1.1" evidence="8"/>
<comment type="subunit">
    <text evidence="8">Can homooligomerize into hexameric rings, which may be promoted by interaction with microtubules. Interacts with KATNB1, which may serve as a targeting subunit.</text>
</comment>
<keyword evidence="6 8" id="KW-0206">Cytoskeleton</keyword>
<feature type="region of interest" description="Disordered" evidence="9">
    <location>
        <begin position="117"/>
        <end position="196"/>
    </location>
</feature>
<dbReference type="GO" id="GO:0005874">
    <property type="term" value="C:microtubule"/>
    <property type="evidence" value="ECO:0007669"/>
    <property type="project" value="UniProtKB-KW"/>
</dbReference>
<dbReference type="InterPro" id="IPR028596">
    <property type="entry name" value="KATNA1"/>
</dbReference>
<dbReference type="InterPro" id="IPR027417">
    <property type="entry name" value="P-loop_NTPase"/>
</dbReference>
<dbReference type="PANTHER" id="PTHR23074:SF19">
    <property type="entry name" value="KATANIN P60 ATPASE-CONTAINING SUBUNIT A1"/>
    <property type="match status" value="1"/>
</dbReference>
<keyword evidence="2 8" id="KW-0963">Cytoplasm</keyword>
<keyword evidence="7 8" id="KW-0413">Isomerase</keyword>
<evidence type="ECO:0000256" key="9">
    <source>
        <dbReference type="SAM" id="MobiDB-lite"/>
    </source>
</evidence>
<gene>
    <name evidence="8" type="primary">KATNA1</name>
    <name evidence="11" type="ORF">TCAL_01821</name>
</gene>
<keyword evidence="8" id="KW-0498">Mitosis</keyword>
<dbReference type="GO" id="GO:0005524">
    <property type="term" value="F:ATP binding"/>
    <property type="evidence" value="ECO:0007669"/>
    <property type="project" value="UniProtKB-KW"/>
</dbReference>
<protein>
    <recommendedName>
        <fullName evidence="8">Katanin p60 ATPase-containing subunit A1</fullName>
        <shortName evidence="8">Katanin p60 subunit A1</shortName>
        <ecNumber evidence="8">5.6.1.1</ecNumber>
    </recommendedName>
    <alternativeName>
        <fullName evidence="8">p60 katanin</fullName>
    </alternativeName>
</protein>
<dbReference type="Gene3D" id="1.10.8.60">
    <property type="match status" value="1"/>
</dbReference>